<evidence type="ECO:0000313" key="4">
    <source>
        <dbReference type="Proteomes" id="UP000034810"/>
    </source>
</evidence>
<evidence type="ECO:0000313" key="3">
    <source>
        <dbReference type="EMBL" id="KKS82161.1"/>
    </source>
</evidence>
<dbReference type="InterPro" id="IPR001296">
    <property type="entry name" value="Glyco_trans_1"/>
</dbReference>
<accession>A0A0G1EGJ5</accession>
<dbReference type="AlphaFoldDB" id="A0A0G1EGJ5"/>
<sequence length="337" mass="38487">MTINIFHRLKEGPWGGGHQFLKALKKELVRLGCYQENSELADVVLLNSFEDTSSLFRFKRKYSSKIFIHRVDGPIFLVRGRDKILDKKVFRINQAVADGTVFQSKWCLDKSKDLGMPKNEFETVIYNAPDRNIFNRSDKKTLDRKRKIKLVAVSWSDNWKKGFEYYQFLDDNLNFSRWEFVFVGRSPVKFKNIKIVSPLPPEKLAALLKEQDIYVTASQNEPCSNALIEALACGLPSLVLESGGHPELIGKGGILLKNKEEMVKGLEKIVQNYKTYADNSPIFSIEKVAQEYLDFGLSIAAAVKSGNYLPKKPSWLESLNLSVIKIKELFGRVLKKI</sequence>
<evidence type="ECO:0000256" key="1">
    <source>
        <dbReference type="ARBA" id="ARBA00022679"/>
    </source>
</evidence>
<proteinExistence type="predicted"/>
<dbReference type="Pfam" id="PF00534">
    <property type="entry name" value="Glycos_transf_1"/>
    <property type="match status" value="1"/>
</dbReference>
<comment type="caution">
    <text evidence="3">The sequence shown here is derived from an EMBL/GenBank/DDBJ whole genome shotgun (WGS) entry which is preliminary data.</text>
</comment>
<dbReference type="EMBL" id="LCFA01000012">
    <property type="protein sequence ID" value="KKS82161.1"/>
    <property type="molecule type" value="Genomic_DNA"/>
</dbReference>
<dbReference type="GO" id="GO:0009103">
    <property type="term" value="P:lipopolysaccharide biosynthetic process"/>
    <property type="evidence" value="ECO:0007669"/>
    <property type="project" value="TreeGrafter"/>
</dbReference>
<gene>
    <name evidence="3" type="ORF">UV58_C0012G0007</name>
</gene>
<dbReference type="SUPFAM" id="SSF53756">
    <property type="entry name" value="UDP-Glycosyltransferase/glycogen phosphorylase"/>
    <property type="match status" value="1"/>
</dbReference>
<feature type="domain" description="Glycosyl transferase family 1" evidence="2">
    <location>
        <begin position="191"/>
        <end position="277"/>
    </location>
</feature>
<dbReference type="CDD" id="cd03801">
    <property type="entry name" value="GT4_PimA-like"/>
    <property type="match status" value="1"/>
</dbReference>
<organism evidence="3 4">
    <name type="scientific">Candidatus Wolfebacteria bacterium GW2011_GWC1_43_10</name>
    <dbReference type="NCBI Taxonomy" id="1619011"/>
    <lineage>
        <taxon>Bacteria</taxon>
        <taxon>Candidatus Wolfeibacteriota</taxon>
    </lineage>
</organism>
<dbReference type="PANTHER" id="PTHR46401">
    <property type="entry name" value="GLYCOSYLTRANSFERASE WBBK-RELATED"/>
    <property type="match status" value="1"/>
</dbReference>
<dbReference type="PANTHER" id="PTHR46401:SF2">
    <property type="entry name" value="GLYCOSYLTRANSFERASE WBBK-RELATED"/>
    <property type="match status" value="1"/>
</dbReference>
<keyword evidence="1" id="KW-0808">Transferase</keyword>
<reference evidence="3 4" key="1">
    <citation type="journal article" date="2015" name="Nature">
        <title>rRNA introns, odd ribosomes, and small enigmatic genomes across a large radiation of phyla.</title>
        <authorList>
            <person name="Brown C.T."/>
            <person name="Hug L.A."/>
            <person name="Thomas B.C."/>
            <person name="Sharon I."/>
            <person name="Castelle C.J."/>
            <person name="Singh A."/>
            <person name="Wilkins M.J."/>
            <person name="Williams K.H."/>
            <person name="Banfield J.F."/>
        </authorList>
    </citation>
    <scope>NUCLEOTIDE SEQUENCE [LARGE SCALE GENOMIC DNA]</scope>
</reference>
<name>A0A0G1EGJ5_9BACT</name>
<dbReference type="Proteomes" id="UP000034810">
    <property type="component" value="Unassembled WGS sequence"/>
</dbReference>
<protein>
    <recommendedName>
        <fullName evidence="2">Glycosyl transferase family 1 domain-containing protein</fullName>
    </recommendedName>
</protein>
<evidence type="ECO:0000259" key="2">
    <source>
        <dbReference type="Pfam" id="PF00534"/>
    </source>
</evidence>
<dbReference type="Gene3D" id="3.40.50.2000">
    <property type="entry name" value="Glycogen Phosphorylase B"/>
    <property type="match status" value="2"/>
</dbReference>
<dbReference type="GO" id="GO:0016757">
    <property type="term" value="F:glycosyltransferase activity"/>
    <property type="evidence" value="ECO:0007669"/>
    <property type="project" value="InterPro"/>
</dbReference>